<dbReference type="EMBL" id="VFQX01000004">
    <property type="protein sequence ID" value="KAF0983907.1"/>
    <property type="molecule type" value="Genomic_DNA"/>
</dbReference>
<dbReference type="InterPro" id="IPR052578">
    <property type="entry name" value="PI_Transfer_CRAL-TRIO"/>
</dbReference>
<evidence type="ECO:0000313" key="3">
    <source>
        <dbReference type="EMBL" id="KAF0983907.1"/>
    </source>
</evidence>
<comment type="caution">
    <text evidence="3">The sequence shown here is derived from an EMBL/GenBank/DDBJ whole genome shotgun (WGS) entry which is preliminary data.</text>
</comment>
<dbReference type="RefSeq" id="XP_044568620.1">
    <property type="nucleotide sequence ID" value="XM_044711609.1"/>
</dbReference>
<feature type="compositionally biased region" description="Low complexity" evidence="1">
    <location>
        <begin position="1"/>
        <end position="10"/>
    </location>
</feature>
<dbReference type="InterPro" id="IPR036273">
    <property type="entry name" value="CRAL/TRIO_N_dom_sf"/>
</dbReference>
<evidence type="ECO:0000256" key="1">
    <source>
        <dbReference type="SAM" id="MobiDB-lite"/>
    </source>
</evidence>
<dbReference type="InterPro" id="IPR036865">
    <property type="entry name" value="CRAL-TRIO_dom_sf"/>
</dbReference>
<dbReference type="OrthoDB" id="75724at2759"/>
<dbReference type="PANTHER" id="PTHR45824:SF29">
    <property type="entry name" value="GH16843P"/>
    <property type="match status" value="1"/>
</dbReference>
<proteinExistence type="predicted"/>
<organism evidence="3 4">
    <name type="scientific">Naegleria fowleri</name>
    <name type="common">Brain eating amoeba</name>
    <dbReference type="NCBI Taxonomy" id="5763"/>
    <lineage>
        <taxon>Eukaryota</taxon>
        <taxon>Discoba</taxon>
        <taxon>Heterolobosea</taxon>
        <taxon>Tetramitia</taxon>
        <taxon>Eutetramitia</taxon>
        <taxon>Vahlkampfiidae</taxon>
        <taxon>Naegleria</taxon>
    </lineage>
</organism>
<dbReference type="Gene3D" id="3.40.525.10">
    <property type="entry name" value="CRAL-TRIO lipid binding domain"/>
    <property type="match status" value="1"/>
</dbReference>
<dbReference type="VEuPathDB" id="AmoebaDB:NfTy_005620"/>
<dbReference type="SUPFAM" id="SSF52087">
    <property type="entry name" value="CRAL/TRIO domain"/>
    <property type="match status" value="1"/>
</dbReference>
<dbReference type="VEuPathDB" id="AmoebaDB:FDP41_007822"/>
<dbReference type="GO" id="GO:0008526">
    <property type="term" value="F:phosphatidylinositol transfer activity"/>
    <property type="evidence" value="ECO:0007669"/>
    <property type="project" value="TreeGrafter"/>
</dbReference>
<evidence type="ECO:0000259" key="2">
    <source>
        <dbReference type="PROSITE" id="PS50191"/>
    </source>
</evidence>
<feature type="domain" description="CRAL-TRIO" evidence="2">
    <location>
        <begin position="106"/>
        <end position="269"/>
    </location>
</feature>
<dbReference type="SUPFAM" id="SSF46938">
    <property type="entry name" value="CRAL/TRIO N-terminal domain"/>
    <property type="match status" value="1"/>
</dbReference>
<accession>A0A6A5C3G4</accession>
<sequence>MSSSSNNSHHGSSRGHTRMHSATSFIDVNKGFNPRSALTEEQNEILNDFIKRVDYDRLTDRERRFLDEAALIRFLRARDYDINKAEKLMNTCLEWRRSFKPDEITAEEVDSEASSGKLFQRGFDKMNRPIVYMFPARENSTDYEKNIKLLVYTLERAVDAMPEGVEQMCWIIDFNGYSTRNSLPLSVAKQTLNILNDCYPERLGACFMVDTPFIFNIFWKAISPFINPVTKNKIHFVNGKDIEKAKIFGKYIDLAQIDTTWGGTSTFTYDHKIFWGNVMEIDKHRIKRLGLHVSSSSTEQIVEEKKFESHHATSEQQQHQTI</sequence>
<dbReference type="Pfam" id="PF00650">
    <property type="entry name" value="CRAL_TRIO"/>
    <property type="match status" value="1"/>
</dbReference>
<keyword evidence="4" id="KW-1185">Reference proteome</keyword>
<dbReference type="SMART" id="SM01100">
    <property type="entry name" value="CRAL_TRIO_N"/>
    <property type="match status" value="1"/>
</dbReference>
<dbReference type="Pfam" id="PF03765">
    <property type="entry name" value="CRAL_TRIO_N"/>
    <property type="match status" value="1"/>
</dbReference>
<dbReference type="CDD" id="cd00170">
    <property type="entry name" value="SEC14"/>
    <property type="match status" value="1"/>
</dbReference>
<protein>
    <recommendedName>
        <fullName evidence="2">CRAL-TRIO domain-containing protein</fullName>
    </recommendedName>
</protein>
<feature type="region of interest" description="Disordered" evidence="1">
    <location>
        <begin position="1"/>
        <end position="20"/>
    </location>
</feature>
<dbReference type="OMA" id="SVFGPCH"/>
<gene>
    <name evidence="3" type="ORF">FDP41_007822</name>
</gene>
<dbReference type="GeneID" id="68115040"/>
<evidence type="ECO:0000313" key="4">
    <source>
        <dbReference type="Proteomes" id="UP000444721"/>
    </source>
</evidence>
<name>A0A6A5C3G4_NAEFO</name>
<dbReference type="InterPro" id="IPR011074">
    <property type="entry name" value="CRAL/TRIO_N_dom"/>
</dbReference>
<reference evidence="3 4" key="1">
    <citation type="journal article" date="2019" name="Sci. Rep.">
        <title>Nanopore sequencing improves the draft genome of the human pathogenic amoeba Naegleria fowleri.</title>
        <authorList>
            <person name="Liechti N."/>
            <person name="Schurch N."/>
            <person name="Bruggmann R."/>
            <person name="Wittwer M."/>
        </authorList>
    </citation>
    <scope>NUCLEOTIDE SEQUENCE [LARGE SCALE GENOMIC DNA]</scope>
    <source>
        <strain evidence="3 4">ATCC 30894</strain>
    </source>
</reference>
<dbReference type="SMART" id="SM00516">
    <property type="entry name" value="SEC14"/>
    <property type="match status" value="1"/>
</dbReference>
<dbReference type="PROSITE" id="PS50191">
    <property type="entry name" value="CRAL_TRIO"/>
    <property type="match status" value="1"/>
</dbReference>
<dbReference type="PANTHER" id="PTHR45824">
    <property type="entry name" value="GH16843P"/>
    <property type="match status" value="1"/>
</dbReference>
<dbReference type="AlphaFoldDB" id="A0A6A5C3G4"/>
<dbReference type="InterPro" id="IPR001251">
    <property type="entry name" value="CRAL-TRIO_dom"/>
</dbReference>
<dbReference type="Proteomes" id="UP000444721">
    <property type="component" value="Unassembled WGS sequence"/>
</dbReference>
<dbReference type="VEuPathDB" id="AmoebaDB:NF0018230"/>